<feature type="compositionally biased region" description="Basic and acidic residues" evidence="1">
    <location>
        <begin position="47"/>
        <end position="96"/>
    </location>
</feature>
<evidence type="ECO:0000313" key="4">
    <source>
        <dbReference type="Proteomes" id="UP001497623"/>
    </source>
</evidence>
<dbReference type="AlphaFoldDB" id="A0AAV2PG43"/>
<reference evidence="3 4" key="1">
    <citation type="submission" date="2024-05" db="EMBL/GenBank/DDBJ databases">
        <authorList>
            <person name="Wallberg A."/>
        </authorList>
    </citation>
    <scope>NUCLEOTIDE SEQUENCE [LARGE SCALE GENOMIC DNA]</scope>
</reference>
<dbReference type="Gene3D" id="1.10.10.580">
    <property type="entry name" value="Structural maintenance of chromosome 1. Chain E"/>
    <property type="match status" value="1"/>
</dbReference>
<feature type="non-terminal residue" evidence="3">
    <location>
        <position position="1"/>
    </location>
</feature>
<feature type="domain" description="Rad21/Rec8-like protein C-terminal eukaryotic" evidence="2">
    <location>
        <begin position="210"/>
        <end position="251"/>
    </location>
</feature>
<comment type="caution">
    <text evidence="3">The sequence shown here is derived from an EMBL/GenBank/DDBJ whole genome shotgun (WGS) entry which is preliminary data.</text>
</comment>
<feature type="compositionally biased region" description="Pro residues" evidence="1">
    <location>
        <begin position="138"/>
        <end position="150"/>
    </location>
</feature>
<dbReference type="GO" id="GO:0008278">
    <property type="term" value="C:cohesin complex"/>
    <property type="evidence" value="ECO:0007669"/>
    <property type="project" value="InterPro"/>
</dbReference>
<evidence type="ECO:0000313" key="3">
    <source>
        <dbReference type="EMBL" id="CAL4058771.1"/>
    </source>
</evidence>
<protein>
    <recommendedName>
        <fullName evidence="2">Rad21/Rec8-like protein C-terminal eukaryotic domain-containing protein</fullName>
    </recommendedName>
</protein>
<evidence type="ECO:0000256" key="1">
    <source>
        <dbReference type="SAM" id="MobiDB-lite"/>
    </source>
</evidence>
<dbReference type="InterPro" id="IPR036390">
    <property type="entry name" value="WH_DNA-bd_sf"/>
</dbReference>
<dbReference type="Pfam" id="PF04824">
    <property type="entry name" value="Rad21_Rec8"/>
    <property type="match status" value="1"/>
</dbReference>
<dbReference type="Proteomes" id="UP001497623">
    <property type="component" value="Unassembled WGS sequence"/>
</dbReference>
<gene>
    <name evidence="3" type="ORF">MNOR_LOCUS215</name>
</gene>
<feature type="compositionally biased region" description="Polar residues" evidence="1">
    <location>
        <begin position="23"/>
        <end position="45"/>
    </location>
</feature>
<dbReference type="EMBL" id="CAXKWB010000039">
    <property type="protein sequence ID" value="CAL4058771.1"/>
    <property type="molecule type" value="Genomic_DNA"/>
</dbReference>
<dbReference type="PANTHER" id="PTHR12585">
    <property type="entry name" value="SCC1 / RAD21 FAMILY MEMBER"/>
    <property type="match status" value="1"/>
</dbReference>
<dbReference type="GO" id="GO:1990414">
    <property type="term" value="P:replication-born double-strand break repair via sister chromatid exchange"/>
    <property type="evidence" value="ECO:0007669"/>
    <property type="project" value="TreeGrafter"/>
</dbReference>
<dbReference type="GO" id="GO:0007062">
    <property type="term" value="P:sister chromatid cohesion"/>
    <property type="evidence" value="ECO:0007669"/>
    <property type="project" value="InterPro"/>
</dbReference>
<evidence type="ECO:0000259" key="2">
    <source>
        <dbReference type="Pfam" id="PF04824"/>
    </source>
</evidence>
<accession>A0AAV2PG43</accession>
<feature type="region of interest" description="Disordered" evidence="1">
    <location>
        <begin position="1"/>
        <end position="179"/>
    </location>
</feature>
<dbReference type="InterPro" id="IPR006909">
    <property type="entry name" value="Rad21/Rec8_C_eu"/>
</dbReference>
<dbReference type="GO" id="GO:0003682">
    <property type="term" value="F:chromatin binding"/>
    <property type="evidence" value="ECO:0007669"/>
    <property type="project" value="TreeGrafter"/>
</dbReference>
<name>A0AAV2PG43_MEGNR</name>
<organism evidence="3 4">
    <name type="scientific">Meganyctiphanes norvegica</name>
    <name type="common">Northern krill</name>
    <name type="synonym">Thysanopoda norvegica</name>
    <dbReference type="NCBI Taxonomy" id="48144"/>
    <lineage>
        <taxon>Eukaryota</taxon>
        <taxon>Metazoa</taxon>
        <taxon>Ecdysozoa</taxon>
        <taxon>Arthropoda</taxon>
        <taxon>Crustacea</taxon>
        <taxon>Multicrustacea</taxon>
        <taxon>Malacostraca</taxon>
        <taxon>Eumalacostraca</taxon>
        <taxon>Eucarida</taxon>
        <taxon>Euphausiacea</taxon>
        <taxon>Euphausiidae</taxon>
        <taxon>Meganyctiphanes</taxon>
    </lineage>
</organism>
<dbReference type="InterPro" id="IPR039781">
    <property type="entry name" value="Rad21/Rec8-like"/>
</dbReference>
<proteinExistence type="predicted"/>
<feature type="compositionally biased region" description="Acidic residues" evidence="1">
    <location>
        <begin position="156"/>
        <end position="179"/>
    </location>
</feature>
<sequence length="258" mass="28302">VDNAEMAPPTPGGASTIAPGTDYAQTPHSTFGDSHDMQNFQTPEHFQTPHHDPAHGAHAHDPAYAELQKFPDFEPPKVDDPHEPPEPVDEPPKVDEQNAAGAAPAANTSYEESSHPPPTTPGAQSDGGPKSVYAEAPHSPPPATPAPQTPGPVQADQEEEQSEMPPEEEQAEDETYEEYEERVVNKRAGLMFHQIKKRLRNDTINFGKMVHGHNRKQVAQKFYTMLVLKKLQAVELDQDDPFGELTIKQGTLFENASL</sequence>
<dbReference type="SUPFAM" id="SSF46785">
    <property type="entry name" value="Winged helix' DNA-binding domain"/>
    <property type="match status" value="1"/>
</dbReference>
<dbReference type="PANTHER" id="PTHR12585:SF69">
    <property type="entry name" value="FI11703P"/>
    <property type="match status" value="1"/>
</dbReference>
<keyword evidence="4" id="KW-1185">Reference proteome</keyword>
<dbReference type="InterPro" id="IPR023093">
    <property type="entry name" value="ScpA-like_C"/>
</dbReference>